<keyword evidence="3" id="KW-1185">Reference proteome</keyword>
<evidence type="ECO:0000256" key="1">
    <source>
        <dbReference type="SAM" id="Phobius"/>
    </source>
</evidence>
<feature type="transmembrane region" description="Helical" evidence="1">
    <location>
        <begin position="75"/>
        <end position="96"/>
    </location>
</feature>
<keyword evidence="1" id="KW-0472">Membrane</keyword>
<feature type="transmembrane region" description="Helical" evidence="1">
    <location>
        <begin position="7"/>
        <end position="27"/>
    </location>
</feature>
<sequence length="272" mass="30855">MVNKNCIRWLVGACGAIYMALGIALFIMGSQAQNNQFFQILHINNYAFYALIITGSIMMMSAALGCSAADTKNEFITFIVIYLILIESNSIVRLHFNVHYVIILCYVHCSYNHQKQDNIEIVDAKIYLESLKETIQHGCQSNTGLIYEMDTIYRNGDKILCSSSYASNWPEDQRQSIIHTDMATDSLDDCPFTGMTDYQQNKYMKLLQALETQFKCAGVCYSPKFFLFSNIAGLLFLVGFVALLGFGVSFAIYYVKNLPKPNQNGFQPMRIR</sequence>
<organism evidence="2 3">
    <name type="scientific">Stylonychia lemnae</name>
    <name type="common">Ciliate</name>
    <dbReference type="NCBI Taxonomy" id="5949"/>
    <lineage>
        <taxon>Eukaryota</taxon>
        <taxon>Sar</taxon>
        <taxon>Alveolata</taxon>
        <taxon>Ciliophora</taxon>
        <taxon>Intramacronucleata</taxon>
        <taxon>Spirotrichea</taxon>
        <taxon>Stichotrichia</taxon>
        <taxon>Sporadotrichida</taxon>
        <taxon>Oxytrichidae</taxon>
        <taxon>Stylonychinae</taxon>
        <taxon>Stylonychia</taxon>
    </lineage>
</organism>
<name>A0A078AHJ1_STYLE</name>
<dbReference type="InParanoid" id="A0A078AHJ1"/>
<evidence type="ECO:0000313" key="3">
    <source>
        <dbReference type="Proteomes" id="UP000039865"/>
    </source>
</evidence>
<dbReference type="Proteomes" id="UP000039865">
    <property type="component" value="Unassembled WGS sequence"/>
</dbReference>
<protein>
    <recommendedName>
        <fullName evidence="4">Tetraspanin family protein</fullName>
    </recommendedName>
</protein>
<gene>
    <name evidence="2" type="primary">Contig9522.g10183</name>
    <name evidence="2" type="ORF">STYLEM_10341</name>
</gene>
<feature type="transmembrane region" description="Helical" evidence="1">
    <location>
        <begin position="47"/>
        <end position="68"/>
    </location>
</feature>
<proteinExistence type="predicted"/>
<reference evidence="2 3" key="1">
    <citation type="submission" date="2014-06" db="EMBL/GenBank/DDBJ databases">
        <authorList>
            <person name="Swart Estienne"/>
        </authorList>
    </citation>
    <scope>NUCLEOTIDE SEQUENCE [LARGE SCALE GENOMIC DNA]</scope>
    <source>
        <strain evidence="2 3">130c</strain>
    </source>
</reference>
<dbReference type="AlphaFoldDB" id="A0A078AHJ1"/>
<accession>A0A078AHJ1</accession>
<evidence type="ECO:0008006" key="4">
    <source>
        <dbReference type="Google" id="ProtNLM"/>
    </source>
</evidence>
<keyword evidence="1" id="KW-1133">Transmembrane helix</keyword>
<keyword evidence="1" id="KW-0812">Transmembrane</keyword>
<feature type="transmembrane region" description="Helical" evidence="1">
    <location>
        <begin position="231"/>
        <end position="255"/>
    </location>
</feature>
<evidence type="ECO:0000313" key="2">
    <source>
        <dbReference type="EMBL" id="CDW81326.1"/>
    </source>
</evidence>
<dbReference type="EMBL" id="CCKQ01009816">
    <property type="protein sequence ID" value="CDW81326.1"/>
    <property type="molecule type" value="Genomic_DNA"/>
</dbReference>